<dbReference type="Pfam" id="PF00535">
    <property type="entry name" value="Glycos_transf_2"/>
    <property type="match status" value="1"/>
</dbReference>
<feature type="domain" description="Glycosyltransferase 2-like" evidence="1">
    <location>
        <begin position="8"/>
        <end position="172"/>
    </location>
</feature>
<evidence type="ECO:0000259" key="1">
    <source>
        <dbReference type="Pfam" id="PF00535"/>
    </source>
</evidence>
<organism evidence="2 3">
    <name type="scientific">Acetobacterium paludosum</name>
    <dbReference type="NCBI Taxonomy" id="52693"/>
    <lineage>
        <taxon>Bacteria</taxon>
        <taxon>Bacillati</taxon>
        <taxon>Bacillota</taxon>
        <taxon>Clostridia</taxon>
        <taxon>Eubacteriales</taxon>
        <taxon>Eubacteriaceae</taxon>
        <taxon>Acetobacterium</taxon>
    </lineage>
</organism>
<gene>
    <name evidence="2" type="ORF">GH810_00575</name>
</gene>
<comment type="caution">
    <text evidence="2">The sequence shown here is derived from an EMBL/GenBank/DDBJ whole genome shotgun (WGS) entry which is preliminary data.</text>
</comment>
<name>A0A923HVR5_9FIRM</name>
<protein>
    <submittedName>
        <fullName evidence="2">Glycosyltransferase</fullName>
    </submittedName>
</protein>
<dbReference type="Gene3D" id="3.90.550.10">
    <property type="entry name" value="Spore Coat Polysaccharide Biosynthesis Protein SpsA, Chain A"/>
    <property type="match status" value="1"/>
</dbReference>
<evidence type="ECO:0000313" key="3">
    <source>
        <dbReference type="Proteomes" id="UP000616595"/>
    </source>
</evidence>
<evidence type="ECO:0000313" key="2">
    <source>
        <dbReference type="EMBL" id="MBC3886811.1"/>
    </source>
</evidence>
<sequence>MKVNILFPVLDEERRLEKGILKTLVFLKKNKLFDYQLTIIDNGSTDATEEISKRLCETHKEVRYLKTPEKGVGVAIRTGVADNTCEIVGYMDIDLSTKIDHLKEVQEIFENQPEVQIIKGSRLMKDSTVVGRKASREFTSQGLNTLLHIVFKNHFTDALCGFDFYRKETIEQLIADSSQDNGWFYTVELLLRAERRGLEVHDIPVIWKDDYDTKVKVIKTVVSYLKQIHLIKSEFIREDRKTSKS</sequence>
<dbReference type="RefSeq" id="WP_148565448.1">
    <property type="nucleotide sequence ID" value="NZ_RXYA01000001.1"/>
</dbReference>
<proteinExistence type="predicted"/>
<dbReference type="AlphaFoldDB" id="A0A923HVR5"/>
<dbReference type="InterPro" id="IPR001173">
    <property type="entry name" value="Glyco_trans_2-like"/>
</dbReference>
<reference evidence="2" key="1">
    <citation type="submission" date="2019-10" db="EMBL/GenBank/DDBJ databases">
        <authorList>
            <person name="Ross D.E."/>
            <person name="Gulliver D."/>
        </authorList>
    </citation>
    <scope>NUCLEOTIDE SEQUENCE</scope>
    <source>
        <strain evidence="2">DER-2019</strain>
    </source>
</reference>
<accession>A0A923HVR5</accession>
<dbReference type="EMBL" id="WJBD01000001">
    <property type="protein sequence ID" value="MBC3886811.1"/>
    <property type="molecule type" value="Genomic_DNA"/>
</dbReference>
<dbReference type="InterPro" id="IPR029044">
    <property type="entry name" value="Nucleotide-diphossugar_trans"/>
</dbReference>
<dbReference type="GO" id="GO:0006487">
    <property type="term" value="P:protein N-linked glycosylation"/>
    <property type="evidence" value="ECO:0007669"/>
    <property type="project" value="TreeGrafter"/>
</dbReference>
<dbReference type="SUPFAM" id="SSF53448">
    <property type="entry name" value="Nucleotide-diphospho-sugar transferases"/>
    <property type="match status" value="1"/>
</dbReference>
<dbReference type="Proteomes" id="UP000616595">
    <property type="component" value="Unassembled WGS sequence"/>
</dbReference>
<dbReference type="PANTHER" id="PTHR10859">
    <property type="entry name" value="GLYCOSYL TRANSFERASE"/>
    <property type="match status" value="1"/>
</dbReference>
<dbReference type="OrthoDB" id="9815829at2"/>
<reference evidence="2" key="2">
    <citation type="submission" date="2020-10" db="EMBL/GenBank/DDBJ databases">
        <title>Comparative genomics of the Acetobacterium genus.</title>
        <authorList>
            <person name="Marshall C."/>
            <person name="May H."/>
            <person name="Norman S."/>
        </authorList>
    </citation>
    <scope>NUCLEOTIDE SEQUENCE</scope>
    <source>
        <strain evidence="2">DER-2019</strain>
    </source>
</reference>
<keyword evidence="3" id="KW-1185">Reference proteome</keyword>
<dbReference type="PANTHER" id="PTHR10859:SF91">
    <property type="entry name" value="DOLICHYL-PHOSPHATE BETA-GLUCOSYLTRANSFERASE"/>
    <property type="match status" value="1"/>
</dbReference>